<gene>
    <name evidence="1" type="ORF">F2Q69_00023449</name>
</gene>
<sequence length="124" mass="14578">MGLKMICENSNERIQRREDIPFLQTQLLPWQEKSLRSEAEATEWAADVTPDRLRRRWKLAHQCRSIYDRMISRGGMQTFLYLNFHSFARANLIECRSWMMDHGAIKPTVSGCVKKHNRHCTAAV</sequence>
<evidence type="ECO:0000313" key="2">
    <source>
        <dbReference type="Proteomes" id="UP000712600"/>
    </source>
</evidence>
<name>A0A8S9QMM5_BRACR</name>
<dbReference type="AlphaFoldDB" id="A0A8S9QMM5"/>
<evidence type="ECO:0000313" key="1">
    <source>
        <dbReference type="EMBL" id="KAF3541961.1"/>
    </source>
</evidence>
<dbReference type="Proteomes" id="UP000712600">
    <property type="component" value="Unassembled WGS sequence"/>
</dbReference>
<dbReference type="EMBL" id="QGKX02001290">
    <property type="protein sequence ID" value="KAF3541961.1"/>
    <property type="molecule type" value="Genomic_DNA"/>
</dbReference>
<proteinExistence type="predicted"/>
<comment type="caution">
    <text evidence="1">The sequence shown here is derived from an EMBL/GenBank/DDBJ whole genome shotgun (WGS) entry which is preliminary data.</text>
</comment>
<accession>A0A8S9QMM5</accession>
<reference evidence="1" key="1">
    <citation type="submission" date="2019-12" db="EMBL/GenBank/DDBJ databases">
        <title>Genome sequencing and annotation of Brassica cretica.</title>
        <authorList>
            <person name="Studholme D.J."/>
            <person name="Sarris P."/>
        </authorList>
    </citation>
    <scope>NUCLEOTIDE SEQUENCE</scope>
    <source>
        <strain evidence="1">PFS-109/04</strain>
        <tissue evidence="1">Leaf</tissue>
    </source>
</reference>
<organism evidence="1 2">
    <name type="scientific">Brassica cretica</name>
    <name type="common">Mustard</name>
    <dbReference type="NCBI Taxonomy" id="69181"/>
    <lineage>
        <taxon>Eukaryota</taxon>
        <taxon>Viridiplantae</taxon>
        <taxon>Streptophyta</taxon>
        <taxon>Embryophyta</taxon>
        <taxon>Tracheophyta</taxon>
        <taxon>Spermatophyta</taxon>
        <taxon>Magnoliopsida</taxon>
        <taxon>eudicotyledons</taxon>
        <taxon>Gunneridae</taxon>
        <taxon>Pentapetalae</taxon>
        <taxon>rosids</taxon>
        <taxon>malvids</taxon>
        <taxon>Brassicales</taxon>
        <taxon>Brassicaceae</taxon>
        <taxon>Brassiceae</taxon>
        <taxon>Brassica</taxon>
    </lineage>
</organism>
<protein>
    <submittedName>
        <fullName evidence="1">Uncharacterized protein</fullName>
    </submittedName>
</protein>